<accession>I2GZE0</accession>
<dbReference type="AlphaFoldDB" id="I2GZE0"/>
<dbReference type="InParanoid" id="I2GZE0"/>
<dbReference type="OMA" id="FTTVYEN"/>
<name>I2GZE0_HENB6</name>
<feature type="region of interest" description="Disordered" evidence="1">
    <location>
        <begin position="337"/>
        <end position="377"/>
    </location>
</feature>
<gene>
    <name evidence="2" type="primary">TBLA0B06700</name>
    <name evidence="2" type="ORF">TBLA_0B06700</name>
</gene>
<dbReference type="RefSeq" id="XP_004179011.1">
    <property type="nucleotide sequence ID" value="XM_004178963.1"/>
</dbReference>
<evidence type="ECO:0000256" key="1">
    <source>
        <dbReference type="SAM" id="MobiDB-lite"/>
    </source>
</evidence>
<reference evidence="2 3" key="1">
    <citation type="journal article" date="2011" name="Proc. Natl. Acad. Sci. U.S.A.">
        <title>Evolutionary erosion of yeast sex chromosomes by mating-type switching accidents.</title>
        <authorList>
            <person name="Gordon J.L."/>
            <person name="Armisen D."/>
            <person name="Proux-Wera E."/>
            <person name="Oheigeartaigh S.S."/>
            <person name="Byrne K.P."/>
            <person name="Wolfe K.H."/>
        </authorList>
    </citation>
    <scope>NUCLEOTIDE SEQUENCE [LARGE SCALE GENOMIC DNA]</scope>
    <source>
        <strain evidence="3">ATCC 34711 / CBS 6284 / DSM 70876 / NBRC 10599 / NRRL Y-10934 / UCD 77-7</strain>
    </source>
</reference>
<feature type="region of interest" description="Disordered" evidence="1">
    <location>
        <begin position="273"/>
        <end position="293"/>
    </location>
</feature>
<dbReference type="Proteomes" id="UP000002866">
    <property type="component" value="Chromosome 2"/>
</dbReference>
<protein>
    <submittedName>
        <fullName evidence="2">Uncharacterized protein</fullName>
    </submittedName>
</protein>
<feature type="compositionally biased region" description="Basic residues" evidence="1">
    <location>
        <begin position="367"/>
        <end position="377"/>
    </location>
</feature>
<dbReference type="STRING" id="1071380.I2GZE0"/>
<dbReference type="eggNOG" id="ENOG502RZ27">
    <property type="taxonomic scope" value="Eukaryota"/>
</dbReference>
<dbReference type="GeneID" id="14494330"/>
<dbReference type="HOGENOM" id="CLU_062295_0_0_1"/>
<keyword evidence="3" id="KW-1185">Reference proteome</keyword>
<sequence length="377" mass="41768">MSESKLVLNQKLLNSFARNSPSITHLRKYPKVSQGIDYVFSIPVVSTIINLFLSSVWKVSKWCIESPESPTLIKRISNYVVGVLSTLDSLFNLLVLREGLDAFVSMWDSHSQRPGIWIIWFGIDYIANGLNILLKQLVVEPFHLTKAIPNQTSNPDPQLDTVIDKSKPHNIDVSENSSTIGNEELSLRNLPHVNELTATTRSVSKELQDKLQSNEVLSQTKTKMNDHFDSYVKPTYNNVKEIYQDKYNKSESVPQAVLTTGLEIGSTTLKNFKTSSKWSTPTSSNQASPVSDKNSLINARKQLDEISANTTIEDIAQQVKEIPNPLVDTTTVNATTTNFTTVSGTPKNLETPSNGSTATNSIPNSAGKKKNDKSKGK</sequence>
<dbReference type="KEGG" id="tbl:TBLA_0B06700"/>
<organism evidence="2 3">
    <name type="scientific">Henningerozyma blattae (strain ATCC 34711 / CBS 6284 / DSM 70876 / NBRC 10599 / NRRL Y-10934 / UCD 77-7)</name>
    <name type="common">Yeast</name>
    <name type="synonym">Tetrapisispora blattae</name>
    <dbReference type="NCBI Taxonomy" id="1071380"/>
    <lineage>
        <taxon>Eukaryota</taxon>
        <taxon>Fungi</taxon>
        <taxon>Dikarya</taxon>
        <taxon>Ascomycota</taxon>
        <taxon>Saccharomycotina</taxon>
        <taxon>Saccharomycetes</taxon>
        <taxon>Saccharomycetales</taxon>
        <taxon>Saccharomycetaceae</taxon>
        <taxon>Henningerozyma</taxon>
    </lineage>
</organism>
<dbReference type="FunCoup" id="I2GZE0">
    <property type="interactions" value="218"/>
</dbReference>
<feature type="compositionally biased region" description="Low complexity" evidence="1">
    <location>
        <begin position="273"/>
        <end position="284"/>
    </location>
</feature>
<evidence type="ECO:0000313" key="3">
    <source>
        <dbReference type="Proteomes" id="UP000002866"/>
    </source>
</evidence>
<dbReference type="Pfam" id="PF17316">
    <property type="entry name" value="Perilipin_2"/>
    <property type="match status" value="1"/>
</dbReference>
<dbReference type="EMBL" id="HE806317">
    <property type="protein sequence ID" value="CCH59492.1"/>
    <property type="molecule type" value="Genomic_DNA"/>
</dbReference>
<feature type="compositionally biased region" description="Polar residues" evidence="1">
    <location>
        <begin position="346"/>
        <end position="363"/>
    </location>
</feature>
<proteinExistence type="predicted"/>
<evidence type="ECO:0000313" key="2">
    <source>
        <dbReference type="EMBL" id="CCH59492.1"/>
    </source>
</evidence>
<dbReference type="OrthoDB" id="4065633at2759"/>